<dbReference type="Gramene" id="mRNA:HanXRQr2_Chr08g0323281">
    <property type="protein sequence ID" value="mRNA:HanXRQr2_Chr08g0323281"/>
    <property type="gene ID" value="HanXRQr2_Chr08g0323281"/>
</dbReference>
<evidence type="ECO:0000313" key="2">
    <source>
        <dbReference type="Proteomes" id="UP000215914"/>
    </source>
</evidence>
<proteinExistence type="predicted"/>
<keyword evidence="2" id="KW-1185">Reference proteome</keyword>
<sequence>MINSDTRATFIKFMQIMVAHNPSRRCRKGSADILVNFDNIYPSNILSENIDEQTNINGLDAALHTFQICGKQVPRGYWV</sequence>
<evidence type="ECO:0000313" key="1">
    <source>
        <dbReference type="EMBL" id="KAF5794005.1"/>
    </source>
</evidence>
<dbReference type="InterPro" id="IPR039798">
    <property type="entry name" value="Sulfhydryl_oxidase"/>
</dbReference>
<dbReference type="EC" id="1.8.3.2" evidence="1"/>
<accession>A0A9K3IC86</accession>
<keyword evidence="1" id="KW-0560">Oxidoreductase</keyword>
<dbReference type="EMBL" id="MNCJ02000323">
    <property type="protein sequence ID" value="KAF5794005.1"/>
    <property type="molecule type" value="Genomic_DNA"/>
</dbReference>
<protein>
    <submittedName>
        <fullName evidence="1">Thiol oxidase</fullName>
        <ecNumber evidence="1">1.8.3.2</ecNumber>
    </submittedName>
</protein>
<reference evidence="1" key="2">
    <citation type="submission" date="2020-06" db="EMBL/GenBank/DDBJ databases">
        <title>Helianthus annuus Genome sequencing and assembly Release 2.</title>
        <authorList>
            <person name="Gouzy J."/>
            <person name="Langlade N."/>
            <person name="Munos S."/>
        </authorList>
    </citation>
    <scope>NUCLEOTIDE SEQUENCE</scope>
    <source>
        <tissue evidence="1">Leaves</tissue>
    </source>
</reference>
<dbReference type="PANTHER" id="PTHR22897:SF8">
    <property type="entry name" value="SULFHYDRYL OXIDASE"/>
    <property type="match status" value="1"/>
</dbReference>
<gene>
    <name evidence="1" type="ORF">HanXRQr2_Chr08g0323281</name>
</gene>
<dbReference type="GO" id="GO:0016971">
    <property type="term" value="F:flavin-dependent sulfhydryl oxidase activity"/>
    <property type="evidence" value="ECO:0007669"/>
    <property type="project" value="InterPro"/>
</dbReference>
<dbReference type="Proteomes" id="UP000215914">
    <property type="component" value="Unassembled WGS sequence"/>
</dbReference>
<name>A0A9K3IC86_HELAN</name>
<reference evidence="1" key="1">
    <citation type="journal article" date="2017" name="Nature">
        <title>The sunflower genome provides insights into oil metabolism, flowering and Asterid evolution.</title>
        <authorList>
            <person name="Badouin H."/>
            <person name="Gouzy J."/>
            <person name="Grassa C.J."/>
            <person name="Murat F."/>
            <person name="Staton S.E."/>
            <person name="Cottret L."/>
            <person name="Lelandais-Briere C."/>
            <person name="Owens G.L."/>
            <person name="Carrere S."/>
            <person name="Mayjonade B."/>
            <person name="Legrand L."/>
            <person name="Gill N."/>
            <person name="Kane N.C."/>
            <person name="Bowers J.E."/>
            <person name="Hubner S."/>
            <person name="Bellec A."/>
            <person name="Berard A."/>
            <person name="Berges H."/>
            <person name="Blanchet N."/>
            <person name="Boniface M.C."/>
            <person name="Brunel D."/>
            <person name="Catrice O."/>
            <person name="Chaidir N."/>
            <person name="Claudel C."/>
            <person name="Donnadieu C."/>
            <person name="Faraut T."/>
            <person name="Fievet G."/>
            <person name="Helmstetter N."/>
            <person name="King M."/>
            <person name="Knapp S.J."/>
            <person name="Lai Z."/>
            <person name="Le Paslier M.C."/>
            <person name="Lippi Y."/>
            <person name="Lorenzon L."/>
            <person name="Mandel J.R."/>
            <person name="Marage G."/>
            <person name="Marchand G."/>
            <person name="Marquand E."/>
            <person name="Bret-Mestries E."/>
            <person name="Morien E."/>
            <person name="Nambeesan S."/>
            <person name="Nguyen T."/>
            <person name="Pegot-Espagnet P."/>
            <person name="Pouilly N."/>
            <person name="Raftis F."/>
            <person name="Sallet E."/>
            <person name="Schiex T."/>
            <person name="Thomas J."/>
            <person name="Vandecasteele C."/>
            <person name="Vares D."/>
            <person name="Vear F."/>
            <person name="Vautrin S."/>
            <person name="Crespi M."/>
            <person name="Mangin B."/>
            <person name="Burke J.M."/>
            <person name="Salse J."/>
            <person name="Munos S."/>
            <person name="Vincourt P."/>
            <person name="Rieseberg L.H."/>
            <person name="Langlade N.B."/>
        </authorList>
    </citation>
    <scope>NUCLEOTIDE SEQUENCE</scope>
    <source>
        <tissue evidence="1">Leaves</tissue>
    </source>
</reference>
<dbReference type="AlphaFoldDB" id="A0A9K3IC86"/>
<comment type="caution">
    <text evidence="1">The sequence shown here is derived from an EMBL/GenBank/DDBJ whole genome shotgun (WGS) entry which is preliminary data.</text>
</comment>
<dbReference type="PANTHER" id="PTHR22897">
    <property type="entry name" value="QUIESCIN Q6-RELATED SULFHYDRYL OXIDASE"/>
    <property type="match status" value="1"/>
</dbReference>
<organism evidence="1 2">
    <name type="scientific">Helianthus annuus</name>
    <name type="common">Common sunflower</name>
    <dbReference type="NCBI Taxonomy" id="4232"/>
    <lineage>
        <taxon>Eukaryota</taxon>
        <taxon>Viridiplantae</taxon>
        <taxon>Streptophyta</taxon>
        <taxon>Embryophyta</taxon>
        <taxon>Tracheophyta</taxon>
        <taxon>Spermatophyta</taxon>
        <taxon>Magnoliopsida</taxon>
        <taxon>eudicotyledons</taxon>
        <taxon>Gunneridae</taxon>
        <taxon>Pentapetalae</taxon>
        <taxon>asterids</taxon>
        <taxon>campanulids</taxon>
        <taxon>Asterales</taxon>
        <taxon>Asteraceae</taxon>
        <taxon>Asteroideae</taxon>
        <taxon>Heliantheae alliance</taxon>
        <taxon>Heliantheae</taxon>
        <taxon>Helianthus</taxon>
    </lineage>
</organism>